<proteinExistence type="predicted"/>
<gene>
    <name evidence="2" type="ORF">CP373A1_16740</name>
</gene>
<evidence type="ECO:0000313" key="3">
    <source>
        <dbReference type="Proteomes" id="UP000092714"/>
    </source>
</evidence>
<dbReference type="RefSeq" id="WP_027098739.1">
    <property type="nucleotide sequence ID" value="NZ_CABHIH010000001.1"/>
</dbReference>
<keyword evidence="1" id="KW-0472">Membrane</keyword>
<name>A0A174UA07_9CLOT</name>
<dbReference type="EMBL" id="MAPZ01000036">
    <property type="protein sequence ID" value="OBY09301.1"/>
    <property type="molecule type" value="Genomic_DNA"/>
</dbReference>
<evidence type="ECO:0000313" key="2">
    <source>
        <dbReference type="EMBL" id="OBY09301.1"/>
    </source>
</evidence>
<keyword evidence="3" id="KW-1185">Reference proteome</keyword>
<evidence type="ECO:0000256" key="1">
    <source>
        <dbReference type="SAM" id="Phobius"/>
    </source>
</evidence>
<comment type="caution">
    <text evidence="2">The sequence shown here is derived from an EMBL/GenBank/DDBJ whole genome shotgun (WGS) entry which is preliminary data.</text>
</comment>
<feature type="transmembrane region" description="Helical" evidence="1">
    <location>
        <begin position="93"/>
        <end position="111"/>
    </location>
</feature>
<keyword evidence="1" id="KW-1133">Transmembrane helix</keyword>
<organism evidence="2 3">
    <name type="scientific">Clostridium paraputrificum</name>
    <dbReference type="NCBI Taxonomy" id="29363"/>
    <lineage>
        <taxon>Bacteria</taxon>
        <taxon>Bacillati</taxon>
        <taxon>Bacillota</taxon>
        <taxon>Clostridia</taxon>
        <taxon>Eubacteriales</taxon>
        <taxon>Clostridiaceae</taxon>
        <taxon>Clostridium</taxon>
    </lineage>
</organism>
<reference evidence="2 3" key="1">
    <citation type="submission" date="2016-06" db="EMBL/GenBank/DDBJ databases">
        <authorList>
            <person name="Kjaerup R.B."/>
            <person name="Dalgaard T.S."/>
            <person name="Juul-Madsen H.R."/>
        </authorList>
    </citation>
    <scope>NUCLEOTIDE SEQUENCE [LARGE SCALE GENOMIC DNA]</scope>
    <source>
        <strain evidence="2 3">373-A1</strain>
    </source>
</reference>
<dbReference type="Proteomes" id="UP000092714">
    <property type="component" value="Unassembled WGS sequence"/>
</dbReference>
<dbReference type="AlphaFoldDB" id="A0A174UA07"/>
<protein>
    <submittedName>
        <fullName evidence="2">Uncharacterized protein</fullName>
    </submittedName>
</protein>
<accession>A0A174UA07</accession>
<sequence>MKNRTRLIILLILLVLFIPLTYIKATTAGIQVKYDTTFSIVKTDKYFRINNFYTYDIENPGPDKDTWYFNKDYEVLHADEFTGSHASRYKQLIFLWWIIGITLIVQIKNLYKRRRTNLTT</sequence>
<keyword evidence="1" id="KW-0812">Transmembrane</keyword>
<dbReference type="GeneID" id="42776569"/>